<evidence type="ECO:0000313" key="8">
    <source>
        <dbReference type="Proteomes" id="UP000473699"/>
    </source>
</evidence>
<dbReference type="GO" id="GO:0016020">
    <property type="term" value="C:membrane"/>
    <property type="evidence" value="ECO:0007669"/>
    <property type="project" value="UniProtKB-SubCell"/>
</dbReference>
<feature type="transmembrane region" description="Helical" evidence="6">
    <location>
        <begin position="62"/>
        <end position="84"/>
    </location>
</feature>
<feature type="transmembrane region" description="Helical" evidence="6">
    <location>
        <begin position="294"/>
        <end position="315"/>
    </location>
</feature>
<sequence length="353" mass="38377">MKDLKILTGCVAVLTVIAVGVVLQAAQNVFLPLVIAWIISYIMAPGVRFMTRLKVPVEITTFLLLALLLYITSQAGSFLSQLFAGSADKFMNYYEQLVAIWNQFSAKYNITATYLRGVDWGGALRSYIIALSGSIVTILSKTVMVIVFLMFILFGSPYVEYKMRKAFPQKSGQVMNILDSISTQIGRFLSVMTLISGATGILIWLGLSWIGVDFAPTWGVLAFFLNFVPTVGSIVASVPPILISVVQFYPAAASGVFGIPPQVFMTIGVILAVQVTIGNIITPKVMGDSMNLSPVMILVSLLLWGWLWGVAGALLSMPIAGIIKIICDNVDQLKMVGVLMSSGQSFEKEFKTE</sequence>
<comment type="similarity">
    <text evidence="2">Belongs to the autoinducer-2 exporter (AI-2E) (TC 2.A.86) family.</text>
</comment>
<feature type="transmembrane region" description="Helical" evidence="6">
    <location>
        <begin position="127"/>
        <end position="155"/>
    </location>
</feature>
<feature type="transmembrane region" description="Helical" evidence="6">
    <location>
        <begin position="218"/>
        <end position="242"/>
    </location>
</feature>
<dbReference type="EMBL" id="VUNH01000013">
    <property type="protein sequence ID" value="MST56544.1"/>
    <property type="molecule type" value="Genomic_DNA"/>
</dbReference>
<keyword evidence="3 6" id="KW-0812">Transmembrane</keyword>
<organism evidence="7 8">
    <name type="scientific">Pyramidobacter porci</name>
    <dbReference type="NCBI Taxonomy" id="2605789"/>
    <lineage>
        <taxon>Bacteria</taxon>
        <taxon>Thermotogati</taxon>
        <taxon>Synergistota</taxon>
        <taxon>Synergistia</taxon>
        <taxon>Synergistales</taxon>
        <taxon>Dethiosulfovibrionaceae</taxon>
        <taxon>Pyramidobacter</taxon>
    </lineage>
</organism>
<evidence type="ECO:0000256" key="1">
    <source>
        <dbReference type="ARBA" id="ARBA00004141"/>
    </source>
</evidence>
<dbReference type="Proteomes" id="UP000473699">
    <property type="component" value="Unassembled WGS sequence"/>
</dbReference>
<feature type="transmembrane region" description="Helical" evidence="6">
    <location>
        <begin position="188"/>
        <end position="212"/>
    </location>
</feature>
<dbReference type="Pfam" id="PF01594">
    <property type="entry name" value="AI-2E_transport"/>
    <property type="match status" value="1"/>
</dbReference>
<dbReference type="PANTHER" id="PTHR21716">
    <property type="entry name" value="TRANSMEMBRANE PROTEIN"/>
    <property type="match status" value="1"/>
</dbReference>
<comment type="caution">
    <text evidence="7">The sequence shown here is derived from an EMBL/GenBank/DDBJ whole genome shotgun (WGS) entry which is preliminary data.</text>
</comment>
<reference evidence="7 8" key="1">
    <citation type="submission" date="2019-08" db="EMBL/GenBank/DDBJ databases">
        <title>In-depth cultivation of the pig gut microbiome towards novel bacterial diversity and tailored functional studies.</title>
        <authorList>
            <person name="Wylensek D."/>
            <person name="Hitch T.C.A."/>
            <person name="Clavel T."/>
        </authorList>
    </citation>
    <scope>NUCLEOTIDE SEQUENCE [LARGE SCALE GENOMIC DNA]</scope>
    <source>
        <strain evidence="7 8">SM-530-WT-4B</strain>
    </source>
</reference>
<protein>
    <submittedName>
        <fullName evidence="7">AI-2E family transporter</fullName>
    </submittedName>
</protein>
<feature type="transmembrane region" description="Helical" evidence="6">
    <location>
        <begin position="263"/>
        <end position="282"/>
    </location>
</feature>
<dbReference type="PANTHER" id="PTHR21716:SF64">
    <property type="entry name" value="AI-2 TRANSPORT PROTEIN TQSA"/>
    <property type="match status" value="1"/>
</dbReference>
<evidence type="ECO:0000256" key="5">
    <source>
        <dbReference type="ARBA" id="ARBA00023136"/>
    </source>
</evidence>
<dbReference type="InterPro" id="IPR002549">
    <property type="entry name" value="AI-2E-like"/>
</dbReference>
<accession>A0A6L5YE04</accession>
<evidence type="ECO:0000256" key="4">
    <source>
        <dbReference type="ARBA" id="ARBA00022989"/>
    </source>
</evidence>
<name>A0A6L5YE04_9BACT</name>
<proteinExistence type="inferred from homology"/>
<dbReference type="GO" id="GO:0055085">
    <property type="term" value="P:transmembrane transport"/>
    <property type="evidence" value="ECO:0007669"/>
    <property type="project" value="TreeGrafter"/>
</dbReference>
<evidence type="ECO:0000256" key="2">
    <source>
        <dbReference type="ARBA" id="ARBA00009773"/>
    </source>
</evidence>
<dbReference type="AlphaFoldDB" id="A0A6L5YE04"/>
<dbReference type="RefSeq" id="WP_154529617.1">
    <property type="nucleotide sequence ID" value="NZ_JAXDZJ010000054.1"/>
</dbReference>
<evidence type="ECO:0000256" key="3">
    <source>
        <dbReference type="ARBA" id="ARBA00022692"/>
    </source>
</evidence>
<evidence type="ECO:0000256" key="6">
    <source>
        <dbReference type="SAM" id="Phobius"/>
    </source>
</evidence>
<keyword evidence="4 6" id="KW-1133">Transmembrane helix</keyword>
<gene>
    <name evidence="7" type="ORF">FYJ74_10955</name>
</gene>
<comment type="subcellular location">
    <subcellularLocation>
        <location evidence="1">Membrane</location>
        <topology evidence="1">Multi-pass membrane protein</topology>
    </subcellularLocation>
</comment>
<keyword evidence="8" id="KW-1185">Reference proteome</keyword>
<evidence type="ECO:0000313" key="7">
    <source>
        <dbReference type="EMBL" id="MST56544.1"/>
    </source>
</evidence>
<feature type="transmembrane region" description="Helical" evidence="6">
    <location>
        <begin position="30"/>
        <end position="50"/>
    </location>
</feature>
<keyword evidence="5 6" id="KW-0472">Membrane</keyword>